<feature type="transmembrane region" description="Helical" evidence="1">
    <location>
        <begin position="19"/>
        <end position="41"/>
    </location>
</feature>
<evidence type="ECO:0000313" key="2">
    <source>
        <dbReference type="EMBL" id="CAD76082.1"/>
    </source>
</evidence>
<proteinExistence type="predicted"/>
<keyword evidence="3" id="KW-1185">Reference proteome</keyword>
<dbReference type="STRING" id="243090.RB9100"/>
<dbReference type="EMBL" id="BX294148">
    <property type="protein sequence ID" value="CAD76082.1"/>
    <property type="molecule type" value="Genomic_DNA"/>
</dbReference>
<feature type="transmembrane region" description="Helical" evidence="1">
    <location>
        <begin position="230"/>
        <end position="249"/>
    </location>
</feature>
<dbReference type="HOGENOM" id="CLU_882432_0_0_0"/>
<dbReference type="OrthoDB" id="252004at2"/>
<keyword evidence="1" id="KW-0812">Transmembrane</keyword>
<gene>
    <name evidence="2" type="ordered locus">RB9100</name>
</gene>
<dbReference type="KEGG" id="rba:RB9100"/>
<accession>Q7UM35</accession>
<dbReference type="Proteomes" id="UP000001025">
    <property type="component" value="Chromosome"/>
</dbReference>
<feature type="transmembrane region" description="Helical" evidence="1">
    <location>
        <begin position="148"/>
        <end position="166"/>
    </location>
</feature>
<evidence type="ECO:0008006" key="4">
    <source>
        <dbReference type="Google" id="ProtNLM"/>
    </source>
</evidence>
<feature type="transmembrane region" description="Helical" evidence="1">
    <location>
        <begin position="204"/>
        <end position="223"/>
    </location>
</feature>
<feature type="transmembrane region" description="Helical" evidence="1">
    <location>
        <begin position="282"/>
        <end position="303"/>
    </location>
</feature>
<dbReference type="EnsemblBacteria" id="CAD76082">
    <property type="protein sequence ID" value="CAD76082"/>
    <property type="gene ID" value="RB9100"/>
</dbReference>
<evidence type="ECO:0000313" key="3">
    <source>
        <dbReference type="Proteomes" id="UP000001025"/>
    </source>
</evidence>
<feature type="transmembrane region" description="Helical" evidence="1">
    <location>
        <begin position="117"/>
        <end position="136"/>
    </location>
</feature>
<evidence type="ECO:0000256" key="1">
    <source>
        <dbReference type="SAM" id="Phobius"/>
    </source>
</evidence>
<dbReference type="AlphaFoldDB" id="Q7UM35"/>
<feature type="transmembrane region" description="Helical" evidence="1">
    <location>
        <begin position="255"/>
        <end position="275"/>
    </location>
</feature>
<dbReference type="InParanoid" id="Q7UM35"/>
<dbReference type="PATRIC" id="fig|243090.15.peg.4360"/>
<feature type="transmembrane region" description="Helical" evidence="1">
    <location>
        <begin position="53"/>
        <end position="73"/>
    </location>
</feature>
<organism evidence="2 3">
    <name type="scientific">Rhodopirellula baltica (strain DSM 10527 / NCIMB 13988 / SH1)</name>
    <dbReference type="NCBI Taxonomy" id="243090"/>
    <lineage>
        <taxon>Bacteria</taxon>
        <taxon>Pseudomonadati</taxon>
        <taxon>Planctomycetota</taxon>
        <taxon>Planctomycetia</taxon>
        <taxon>Pirellulales</taxon>
        <taxon>Pirellulaceae</taxon>
        <taxon>Rhodopirellula</taxon>
    </lineage>
</organism>
<feature type="transmembrane region" description="Helical" evidence="1">
    <location>
        <begin position="178"/>
        <end position="198"/>
    </location>
</feature>
<name>Q7UM35_RHOBA</name>
<keyword evidence="1" id="KW-1133">Transmembrane helix</keyword>
<feature type="transmembrane region" description="Helical" evidence="1">
    <location>
        <begin position="85"/>
        <end position="105"/>
    </location>
</feature>
<sequence length="315" mass="34115">MLPSARCSFLNDKTVETQILLWCVITPAILSLAFVVGAWAIQRSESNAWSRPLPAVLAVIGWCVAVSACMYARQDLDWSALEAWQIVLVPIGIASLLLAACPCEADSLQATSPRTSFGLWWLIAGLGSVATAMWTMPTGDGWTDMLPLHRPWMASVAAASLINVWSLDRMRRHGASPWILWVGLAGLVAPTLLAASAYGGLAEWMVSGLVSTFVFATAAVLMPESTIGKLFPAVLLLAASTTATGRFYTYEDHPTWLYGLILLMPTCISIPDAWLRERSTMVRVSTAVVVAVLLLAVTGWFLLGDSLFGEPTEEW</sequence>
<reference evidence="2 3" key="1">
    <citation type="journal article" date="2003" name="Proc. Natl. Acad. Sci. U.S.A.">
        <title>Complete genome sequence of the marine planctomycete Pirellula sp. strain 1.</title>
        <authorList>
            <person name="Gloeckner F.O."/>
            <person name="Kube M."/>
            <person name="Bauer M."/>
            <person name="Teeling H."/>
            <person name="Lombardot T."/>
            <person name="Ludwig W."/>
            <person name="Gade D."/>
            <person name="Beck A."/>
            <person name="Borzym K."/>
            <person name="Heitmann K."/>
            <person name="Rabus R."/>
            <person name="Schlesner H."/>
            <person name="Amann R."/>
            <person name="Reinhardt R."/>
        </authorList>
    </citation>
    <scope>NUCLEOTIDE SEQUENCE [LARGE SCALE GENOMIC DNA]</scope>
    <source>
        <strain evidence="3">DSM 10527 / NCIMB 13988 / SH1</strain>
    </source>
</reference>
<protein>
    <recommendedName>
        <fullName evidence="4">Transmembrane protein</fullName>
    </recommendedName>
</protein>
<keyword evidence="1" id="KW-0472">Membrane</keyword>